<proteinExistence type="predicted"/>
<dbReference type="Pfam" id="PF00538">
    <property type="entry name" value="Linker_histone"/>
    <property type="match status" value="1"/>
</dbReference>
<dbReference type="InterPro" id="IPR036388">
    <property type="entry name" value="WH-like_DNA-bd_sf"/>
</dbReference>
<accession>A0A7S4AA51</accession>
<feature type="region of interest" description="Disordered" evidence="1">
    <location>
        <begin position="75"/>
        <end position="163"/>
    </location>
</feature>
<protein>
    <recommendedName>
        <fullName evidence="2">H15 domain-containing protein</fullName>
    </recommendedName>
</protein>
<dbReference type="PROSITE" id="PS51504">
    <property type="entry name" value="H15"/>
    <property type="match status" value="1"/>
</dbReference>
<dbReference type="GO" id="GO:0000786">
    <property type="term" value="C:nucleosome"/>
    <property type="evidence" value="ECO:0007669"/>
    <property type="project" value="InterPro"/>
</dbReference>
<sequence length="163" mass="17843">MSTIVIVKKAILDMKDRTGSSLVAINKWIESNEKKEIKKHVMKSALAKAVTDGVLVKVKASYKLSPDAKKALTVKKAKKPLKKAVKPKKKTTATKKKTTASKKQVSAKKKLKVVGKSSAKKVTKSKKTSAKKKVKVVGKSSAKKPKAPLKMKKKPVKKMPKKQ</sequence>
<dbReference type="GO" id="GO:0006334">
    <property type="term" value="P:nucleosome assembly"/>
    <property type="evidence" value="ECO:0007669"/>
    <property type="project" value="InterPro"/>
</dbReference>
<dbReference type="InterPro" id="IPR036390">
    <property type="entry name" value="WH_DNA-bd_sf"/>
</dbReference>
<dbReference type="AlphaFoldDB" id="A0A7S4AA51"/>
<dbReference type="GO" id="GO:0003677">
    <property type="term" value="F:DNA binding"/>
    <property type="evidence" value="ECO:0007669"/>
    <property type="project" value="InterPro"/>
</dbReference>
<dbReference type="SMART" id="SM00526">
    <property type="entry name" value="H15"/>
    <property type="match status" value="1"/>
</dbReference>
<gene>
    <name evidence="3" type="ORF">PAUS00366_LOCUS1189</name>
</gene>
<feature type="domain" description="H15" evidence="2">
    <location>
        <begin position="1"/>
        <end position="66"/>
    </location>
</feature>
<dbReference type="InterPro" id="IPR005818">
    <property type="entry name" value="Histone_H1/H5_H15"/>
</dbReference>
<dbReference type="EMBL" id="HBIX01001605">
    <property type="protein sequence ID" value="CAE0708469.1"/>
    <property type="molecule type" value="Transcribed_RNA"/>
</dbReference>
<reference evidence="3" key="1">
    <citation type="submission" date="2021-01" db="EMBL/GenBank/DDBJ databases">
        <authorList>
            <person name="Corre E."/>
            <person name="Pelletier E."/>
            <person name="Niang G."/>
            <person name="Scheremetjew M."/>
            <person name="Finn R."/>
            <person name="Kale V."/>
            <person name="Holt S."/>
            <person name="Cochrane G."/>
            <person name="Meng A."/>
            <person name="Brown T."/>
            <person name="Cohen L."/>
        </authorList>
    </citation>
    <scope>NUCLEOTIDE SEQUENCE</scope>
    <source>
        <strain evidence="3">10249 10 AB</strain>
    </source>
</reference>
<dbReference type="Gene3D" id="1.10.10.10">
    <property type="entry name" value="Winged helix-like DNA-binding domain superfamily/Winged helix DNA-binding domain"/>
    <property type="match status" value="1"/>
</dbReference>
<name>A0A7S4AA51_9STRA</name>
<dbReference type="SUPFAM" id="SSF46785">
    <property type="entry name" value="Winged helix' DNA-binding domain"/>
    <property type="match status" value="1"/>
</dbReference>
<organism evidence="3">
    <name type="scientific">Pseudo-nitzschia australis</name>
    <dbReference type="NCBI Taxonomy" id="44445"/>
    <lineage>
        <taxon>Eukaryota</taxon>
        <taxon>Sar</taxon>
        <taxon>Stramenopiles</taxon>
        <taxon>Ochrophyta</taxon>
        <taxon>Bacillariophyta</taxon>
        <taxon>Bacillariophyceae</taxon>
        <taxon>Bacillariophycidae</taxon>
        <taxon>Bacillariales</taxon>
        <taxon>Bacillariaceae</taxon>
        <taxon>Pseudo-nitzschia</taxon>
    </lineage>
</organism>
<evidence type="ECO:0000259" key="2">
    <source>
        <dbReference type="PROSITE" id="PS51504"/>
    </source>
</evidence>
<evidence type="ECO:0000313" key="3">
    <source>
        <dbReference type="EMBL" id="CAE0708469.1"/>
    </source>
</evidence>
<evidence type="ECO:0000256" key="1">
    <source>
        <dbReference type="SAM" id="MobiDB-lite"/>
    </source>
</evidence>